<dbReference type="Proteomes" id="UP000289340">
    <property type="component" value="Chromosome 11"/>
</dbReference>
<keyword evidence="1" id="KW-1133">Transmembrane helix</keyword>
<keyword evidence="3" id="KW-1185">Reference proteome</keyword>
<evidence type="ECO:0000313" key="3">
    <source>
        <dbReference type="Proteomes" id="UP000289340"/>
    </source>
</evidence>
<evidence type="ECO:0000256" key="1">
    <source>
        <dbReference type="SAM" id="Phobius"/>
    </source>
</evidence>
<proteinExistence type="predicted"/>
<name>A0A445I442_GLYSO</name>
<dbReference type="AlphaFoldDB" id="A0A445I442"/>
<organism evidence="2 3">
    <name type="scientific">Glycine soja</name>
    <name type="common">Wild soybean</name>
    <dbReference type="NCBI Taxonomy" id="3848"/>
    <lineage>
        <taxon>Eukaryota</taxon>
        <taxon>Viridiplantae</taxon>
        <taxon>Streptophyta</taxon>
        <taxon>Embryophyta</taxon>
        <taxon>Tracheophyta</taxon>
        <taxon>Spermatophyta</taxon>
        <taxon>Magnoliopsida</taxon>
        <taxon>eudicotyledons</taxon>
        <taxon>Gunneridae</taxon>
        <taxon>Pentapetalae</taxon>
        <taxon>rosids</taxon>
        <taxon>fabids</taxon>
        <taxon>Fabales</taxon>
        <taxon>Fabaceae</taxon>
        <taxon>Papilionoideae</taxon>
        <taxon>50 kb inversion clade</taxon>
        <taxon>NPAAA clade</taxon>
        <taxon>indigoferoid/millettioid clade</taxon>
        <taxon>Phaseoleae</taxon>
        <taxon>Glycine</taxon>
        <taxon>Glycine subgen. Soja</taxon>
    </lineage>
</organism>
<accession>A0A445I442</accession>
<evidence type="ECO:0000313" key="2">
    <source>
        <dbReference type="EMBL" id="RZB80827.1"/>
    </source>
</evidence>
<comment type="caution">
    <text evidence="2">The sequence shown here is derived from an EMBL/GenBank/DDBJ whole genome shotgun (WGS) entry which is preliminary data.</text>
</comment>
<feature type="transmembrane region" description="Helical" evidence="1">
    <location>
        <begin position="33"/>
        <end position="56"/>
    </location>
</feature>
<keyword evidence="1" id="KW-0812">Transmembrane</keyword>
<protein>
    <submittedName>
        <fullName evidence="2">Uncharacterized protein</fullName>
    </submittedName>
</protein>
<reference evidence="2 3" key="1">
    <citation type="submission" date="2018-09" db="EMBL/GenBank/DDBJ databases">
        <title>A high-quality reference genome of wild soybean provides a powerful tool to mine soybean genomes.</title>
        <authorList>
            <person name="Xie M."/>
            <person name="Chung C.Y.L."/>
            <person name="Li M.-W."/>
            <person name="Wong F.-L."/>
            <person name="Chan T.-F."/>
            <person name="Lam H.-M."/>
        </authorList>
    </citation>
    <scope>NUCLEOTIDE SEQUENCE [LARGE SCALE GENOMIC DNA]</scope>
    <source>
        <strain evidence="3">cv. W05</strain>
        <tissue evidence="2">Hypocotyl of etiolated seedlings</tissue>
    </source>
</reference>
<keyword evidence="1" id="KW-0472">Membrane</keyword>
<sequence>MSSEEQHHHHSIQWHLNKLNGSISTFHSYSQSLFLLLWFFAILIFVSSLFLCIHLCRHRFSQQQRTTSSPLPDQCVVGIEFMTNHTMVPSSSTTSMVVAGFEKEEECCICLSLFREALPHSKKWIHSCLGSTHSTVAHSSLRIETSQAIYLLSQRGLLKLEDRDFPSYLSLLGSIRNEGSYPYLYYSTSTMNGGDYLYPRVEINSLECSPHSRSLYTLLLFSISFQKKALEFSRTSPIKEGSQQISPSRLNWGVVANRHLGYLMSMCFGHHARIVSALAWLFSTPPIHRCYSHARIPSLLAWLFSTPPIHRCYSHARIAYILAWLFSTTNS</sequence>
<dbReference type="EMBL" id="QZWG01000011">
    <property type="protein sequence ID" value="RZB80827.1"/>
    <property type="molecule type" value="Genomic_DNA"/>
</dbReference>
<gene>
    <name evidence="2" type="ORF">D0Y65_030519</name>
</gene>